<evidence type="ECO:0000256" key="9">
    <source>
        <dbReference type="ARBA" id="ARBA00023136"/>
    </source>
</evidence>
<dbReference type="EnsemblMetazoa" id="SMAR000882-RA">
    <property type="protein sequence ID" value="SMAR000882-PA"/>
    <property type="gene ID" value="SMAR000882"/>
</dbReference>
<feature type="compositionally biased region" description="Basic and acidic residues" evidence="12">
    <location>
        <begin position="416"/>
        <end position="432"/>
    </location>
</feature>
<dbReference type="GO" id="GO:0070373">
    <property type="term" value="P:negative regulation of ERK1 and ERK2 cascade"/>
    <property type="evidence" value="ECO:0007669"/>
    <property type="project" value="TreeGrafter"/>
</dbReference>
<reference evidence="15" key="2">
    <citation type="submission" date="2015-02" db="UniProtKB">
        <authorList>
            <consortium name="EnsemblMetazoa"/>
        </authorList>
    </citation>
    <scope>IDENTIFICATION</scope>
</reference>
<dbReference type="PhylomeDB" id="T1IJ27"/>
<dbReference type="EC" id="3.1.3.48" evidence="4"/>
<dbReference type="InterPro" id="IPR003595">
    <property type="entry name" value="Tyr_Pase_cat"/>
</dbReference>
<feature type="binding site" evidence="11">
    <location>
        <position position="188"/>
    </location>
    <ligand>
        <name>substrate</name>
    </ligand>
</feature>
<sequence>MKSIEDEFKEIDRLGDWPRLFQQIKTDSSTYDYSFKDARKSENKNLNRYRDVSPYDHSRVKLYGGNCDYINASLVQVPQARRTYILAQGPLPHTASHFWQMTWEQNSKAILMLNKVIEKNQVKCHQYWPLGRANGGEDEMIFKDIRLKVQLRGNEENSFYTLRRLKLTHLETQEVRTVLHFHYTTWPDFGVPESPWEFLIFLLIVRNAGVLDENVGPAIVHCSAGIGRSGTFCLVDSCLVLIEQNRNANSINIKEILMDMRKYRMGLIQTPDQLRFSYLAIIEGGKRILSGTFTENALFNEELNKHRSRDRRRNSSERITSTGRGSSSSQERRRSAVVTHSRSSSRRNSSADRAKDSSPPPLPPRRIKDGASYFETESNNCVHSYANDFKLSSLDTVLSDAELRRRIRLERNTKTSERIEQIKQRQQESETWHKRRSTKQSSDTSPEIPPKRRRSYKFP</sequence>
<keyword evidence="5" id="KW-0597">Phosphoprotein</keyword>
<dbReference type="GO" id="GO:0005634">
    <property type="term" value="C:nucleus"/>
    <property type="evidence" value="ECO:0007669"/>
    <property type="project" value="TreeGrafter"/>
</dbReference>
<organism evidence="15 16">
    <name type="scientific">Strigamia maritima</name>
    <name type="common">European centipede</name>
    <name type="synonym">Geophilus maritimus</name>
    <dbReference type="NCBI Taxonomy" id="126957"/>
    <lineage>
        <taxon>Eukaryota</taxon>
        <taxon>Metazoa</taxon>
        <taxon>Ecdysozoa</taxon>
        <taxon>Arthropoda</taxon>
        <taxon>Myriapoda</taxon>
        <taxon>Chilopoda</taxon>
        <taxon>Pleurostigmophora</taxon>
        <taxon>Geophilomorpha</taxon>
        <taxon>Linotaeniidae</taxon>
        <taxon>Strigamia</taxon>
    </lineage>
</organism>
<dbReference type="GO" id="GO:0004726">
    <property type="term" value="F:non-membrane spanning protein tyrosine phosphatase activity"/>
    <property type="evidence" value="ECO:0007669"/>
    <property type="project" value="TreeGrafter"/>
</dbReference>
<dbReference type="eggNOG" id="KOG0789">
    <property type="taxonomic scope" value="Eukaryota"/>
</dbReference>
<keyword evidence="6" id="KW-0378">Hydrolase</keyword>
<comment type="similarity">
    <text evidence="3">Belongs to the protein-tyrosine phosphatase family. Non-receptor class 1 subfamily.</text>
</comment>
<protein>
    <recommendedName>
        <fullName evidence="4">protein-tyrosine-phosphatase</fullName>
        <ecNumber evidence="4">3.1.3.48</ecNumber>
    </recommendedName>
</protein>
<evidence type="ECO:0000256" key="8">
    <source>
        <dbReference type="ARBA" id="ARBA00022912"/>
    </source>
</evidence>
<dbReference type="InterPro" id="IPR016130">
    <property type="entry name" value="Tyr_Pase_AS"/>
</dbReference>
<dbReference type="PRINTS" id="PR00700">
    <property type="entry name" value="PRTYPHPHTASE"/>
</dbReference>
<dbReference type="HOGENOM" id="CLU_001645_9_0_1"/>
<keyword evidence="8" id="KW-0904">Protein phosphatase</keyword>
<dbReference type="PROSITE" id="PS50055">
    <property type="entry name" value="TYR_PHOSPHATASE_PTP"/>
    <property type="match status" value="1"/>
</dbReference>
<feature type="domain" description="Tyrosine specific protein phosphatases" evidence="14">
    <location>
        <begin position="199"/>
        <end position="275"/>
    </location>
</feature>
<feature type="compositionally biased region" description="Low complexity" evidence="12">
    <location>
        <begin position="336"/>
        <end position="348"/>
    </location>
</feature>
<evidence type="ECO:0000256" key="4">
    <source>
        <dbReference type="ARBA" id="ARBA00013064"/>
    </source>
</evidence>
<dbReference type="InterPro" id="IPR012265">
    <property type="entry name" value="Ptpn1/Ptpn2"/>
</dbReference>
<dbReference type="SUPFAM" id="SSF52799">
    <property type="entry name" value="(Phosphotyrosine protein) phosphatases II"/>
    <property type="match status" value="1"/>
</dbReference>
<dbReference type="CDD" id="cd14545">
    <property type="entry name" value="PTPc-N1_2"/>
    <property type="match status" value="1"/>
</dbReference>
<dbReference type="PANTHER" id="PTHR46047:SF3">
    <property type="entry name" value="TYROSINE-PROTEIN PHOSPHATASE NON-RECEPTOR TYPE 61F"/>
    <property type="match status" value="1"/>
</dbReference>
<proteinExistence type="inferred from homology"/>
<dbReference type="PROSITE" id="PS00383">
    <property type="entry name" value="TYR_PHOSPHATASE_1"/>
    <property type="match status" value="1"/>
</dbReference>
<keyword evidence="7" id="KW-0256">Endoplasmic reticulum</keyword>
<dbReference type="PIRSF" id="PIRSF000926">
    <property type="entry name" value="Tyr-Ptase_nr1"/>
    <property type="match status" value="1"/>
</dbReference>
<dbReference type="GO" id="GO:0048666">
    <property type="term" value="P:neuron development"/>
    <property type="evidence" value="ECO:0007669"/>
    <property type="project" value="UniProtKB-ARBA"/>
</dbReference>
<dbReference type="Gene3D" id="3.90.190.10">
    <property type="entry name" value="Protein tyrosine phosphatase superfamily"/>
    <property type="match status" value="1"/>
</dbReference>
<dbReference type="InterPro" id="IPR000387">
    <property type="entry name" value="Tyr_Pase_dom"/>
</dbReference>
<dbReference type="InterPro" id="IPR051985">
    <property type="entry name" value="NR_tyrosine_phosphatase"/>
</dbReference>
<feature type="compositionally biased region" description="Low complexity" evidence="12">
    <location>
        <begin position="317"/>
        <end position="329"/>
    </location>
</feature>
<feature type="binding site" evidence="11">
    <location>
        <begin position="222"/>
        <end position="228"/>
    </location>
    <ligand>
        <name>substrate</name>
    </ligand>
</feature>
<evidence type="ECO:0000256" key="1">
    <source>
        <dbReference type="ARBA" id="ARBA00004240"/>
    </source>
</evidence>
<reference evidence="16" key="1">
    <citation type="submission" date="2011-05" db="EMBL/GenBank/DDBJ databases">
        <authorList>
            <person name="Richards S.R."/>
            <person name="Qu J."/>
            <person name="Jiang H."/>
            <person name="Jhangiani S.N."/>
            <person name="Agravi P."/>
            <person name="Goodspeed R."/>
            <person name="Gross S."/>
            <person name="Mandapat C."/>
            <person name="Jackson L."/>
            <person name="Mathew T."/>
            <person name="Pu L."/>
            <person name="Thornton R."/>
            <person name="Saada N."/>
            <person name="Wilczek-Boney K.B."/>
            <person name="Lee S."/>
            <person name="Kovar C."/>
            <person name="Wu Y."/>
            <person name="Scherer S.E."/>
            <person name="Worley K.C."/>
            <person name="Muzny D.M."/>
            <person name="Gibbs R."/>
        </authorList>
    </citation>
    <scope>NUCLEOTIDE SEQUENCE</scope>
    <source>
        <strain evidence="16">Brora</strain>
    </source>
</reference>
<dbReference type="SMART" id="SM00194">
    <property type="entry name" value="PTPc"/>
    <property type="match status" value="1"/>
</dbReference>
<evidence type="ECO:0000256" key="3">
    <source>
        <dbReference type="ARBA" id="ARBA00009701"/>
    </source>
</evidence>
<evidence type="ECO:0000256" key="7">
    <source>
        <dbReference type="ARBA" id="ARBA00022824"/>
    </source>
</evidence>
<dbReference type="GO" id="GO:0019901">
    <property type="term" value="F:protein kinase binding"/>
    <property type="evidence" value="ECO:0007669"/>
    <property type="project" value="TreeGrafter"/>
</dbReference>
<feature type="region of interest" description="Disordered" evidence="12">
    <location>
        <begin position="304"/>
        <end position="369"/>
    </location>
</feature>
<dbReference type="GO" id="GO:0046426">
    <property type="term" value="P:negative regulation of receptor signaling pathway via JAK-STAT"/>
    <property type="evidence" value="ECO:0007669"/>
    <property type="project" value="TreeGrafter"/>
</dbReference>
<dbReference type="EMBL" id="JH430221">
    <property type="status" value="NOT_ANNOTATED_CDS"/>
    <property type="molecule type" value="Genomic_DNA"/>
</dbReference>
<evidence type="ECO:0000256" key="12">
    <source>
        <dbReference type="SAM" id="MobiDB-lite"/>
    </source>
</evidence>
<comment type="subcellular location">
    <subcellularLocation>
        <location evidence="2">Endomembrane system</location>
    </subcellularLocation>
    <subcellularLocation>
        <location evidence="1">Endoplasmic reticulum</location>
    </subcellularLocation>
</comment>
<dbReference type="InterPro" id="IPR000242">
    <property type="entry name" value="PTP_cat"/>
</dbReference>
<feature type="domain" description="Tyrosine-protein phosphatase" evidence="13">
    <location>
        <begin position="4"/>
        <end position="284"/>
    </location>
</feature>
<dbReference type="AlphaFoldDB" id="T1IJ27"/>
<dbReference type="InterPro" id="IPR029021">
    <property type="entry name" value="Prot-tyrosine_phosphatase-like"/>
</dbReference>
<accession>T1IJ27</accession>
<evidence type="ECO:0000256" key="10">
    <source>
        <dbReference type="PIRSR" id="PIRSR000926-1"/>
    </source>
</evidence>
<dbReference type="STRING" id="126957.T1IJ27"/>
<evidence type="ECO:0000256" key="5">
    <source>
        <dbReference type="ARBA" id="ARBA00022553"/>
    </source>
</evidence>
<name>T1IJ27_STRMM</name>
<dbReference type="PANTHER" id="PTHR46047">
    <property type="entry name" value="TYROSINE-PROTEIN PHOSPHATASE NON-RECEPTOR TYPE 61F"/>
    <property type="match status" value="1"/>
</dbReference>
<evidence type="ECO:0000256" key="11">
    <source>
        <dbReference type="PIRSR" id="PIRSR000926-2"/>
    </source>
</evidence>
<dbReference type="Pfam" id="PF00102">
    <property type="entry name" value="Y_phosphatase"/>
    <property type="match status" value="1"/>
</dbReference>
<dbReference type="GO" id="GO:0005783">
    <property type="term" value="C:endoplasmic reticulum"/>
    <property type="evidence" value="ECO:0007669"/>
    <property type="project" value="UniProtKB-SubCell"/>
</dbReference>
<keyword evidence="9" id="KW-0472">Membrane</keyword>
<evidence type="ECO:0000313" key="15">
    <source>
        <dbReference type="EnsemblMetazoa" id="SMAR000882-PA"/>
    </source>
</evidence>
<dbReference type="Proteomes" id="UP000014500">
    <property type="component" value="Unassembled WGS sequence"/>
</dbReference>
<evidence type="ECO:0000256" key="2">
    <source>
        <dbReference type="ARBA" id="ARBA00004308"/>
    </source>
</evidence>
<dbReference type="OMA" id="QESETWH"/>
<evidence type="ECO:0000259" key="13">
    <source>
        <dbReference type="PROSITE" id="PS50055"/>
    </source>
</evidence>
<dbReference type="SMART" id="SM00404">
    <property type="entry name" value="PTPc_motif"/>
    <property type="match status" value="1"/>
</dbReference>
<evidence type="ECO:0000313" key="16">
    <source>
        <dbReference type="Proteomes" id="UP000014500"/>
    </source>
</evidence>
<evidence type="ECO:0000256" key="6">
    <source>
        <dbReference type="ARBA" id="ARBA00022801"/>
    </source>
</evidence>
<dbReference type="PROSITE" id="PS50056">
    <property type="entry name" value="TYR_PHOSPHATASE_2"/>
    <property type="match status" value="1"/>
</dbReference>
<feature type="region of interest" description="Disordered" evidence="12">
    <location>
        <begin position="416"/>
        <end position="459"/>
    </location>
</feature>
<evidence type="ECO:0000259" key="14">
    <source>
        <dbReference type="PROSITE" id="PS50056"/>
    </source>
</evidence>
<keyword evidence="16" id="KW-1185">Reference proteome</keyword>
<feature type="binding site" evidence="11">
    <location>
        <position position="269"/>
    </location>
    <ligand>
        <name>substrate</name>
    </ligand>
</feature>
<feature type="active site" description="Phosphocysteine intermediate" evidence="10">
    <location>
        <position position="222"/>
    </location>
</feature>